<dbReference type="CDD" id="cd02440">
    <property type="entry name" value="AdoMet_MTases"/>
    <property type="match status" value="1"/>
</dbReference>
<keyword evidence="2 5" id="KW-0808">Transferase</keyword>
<comment type="caution">
    <text evidence="5">The sequence shown here is derived from an EMBL/GenBank/DDBJ whole genome shotgun (WGS) entry which is preliminary data.</text>
</comment>
<accession>A0A3M2LFE6</accession>
<evidence type="ECO:0000256" key="1">
    <source>
        <dbReference type="ARBA" id="ARBA00022603"/>
    </source>
</evidence>
<protein>
    <submittedName>
        <fullName evidence="5">Class I SAM-dependent methyltransferase</fullName>
    </submittedName>
</protein>
<keyword evidence="6" id="KW-1185">Reference proteome</keyword>
<evidence type="ECO:0000313" key="5">
    <source>
        <dbReference type="EMBL" id="RMI36241.1"/>
    </source>
</evidence>
<sequence>MTTIDGTTRCEEIYASPAPSFWGQRPTSLVRDLCARQSVAGLNALDAGCGEGRNAVHLARHGAVVHAVDVSATALTRAVSLFGTVPGVTWEQADVTDRPLADGRYDVVVVYSLTHWLAGAERVRDVMARLRRATAPGGIHLYCAFNDRLPYPHAGDQRPTLLGHQEHLDLYAGWDVTHATDTDLDDVHPGEEPHLHAMTRVVARRPR</sequence>
<dbReference type="Gene3D" id="3.40.50.150">
    <property type="entry name" value="Vaccinia Virus protein VP39"/>
    <property type="match status" value="1"/>
</dbReference>
<evidence type="ECO:0000313" key="6">
    <source>
        <dbReference type="Proteomes" id="UP000278673"/>
    </source>
</evidence>
<dbReference type="PANTHER" id="PTHR43464:SF19">
    <property type="entry name" value="UBIQUINONE BIOSYNTHESIS O-METHYLTRANSFERASE, MITOCHONDRIAL"/>
    <property type="match status" value="1"/>
</dbReference>
<dbReference type="AlphaFoldDB" id="A0A3M2LFE6"/>
<dbReference type="SUPFAM" id="SSF53335">
    <property type="entry name" value="S-adenosyl-L-methionine-dependent methyltransferases"/>
    <property type="match status" value="1"/>
</dbReference>
<organism evidence="5 6">
    <name type="scientific">Streptomyces triticirhizae</name>
    <dbReference type="NCBI Taxonomy" id="2483353"/>
    <lineage>
        <taxon>Bacteria</taxon>
        <taxon>Bacillati</taxon>
        <taxon>Actinomycetota</taxon>
        <taxon>Actinomycetes</taxon>
        <taxon>Kitasatosporales</taxon>
        <taxon>Streptomycetaceae</taxon>
        <taxon>Streptomyces</taxon>
    </lineage>
</organism>
<reference evidence="5 6" key="1">
    <citation type="submission" date="2018-10" db="EMBL/GenBank/DDBJ databases">
        <title>Isolation, diversity and antifungal activity of actinobacteria from wheat.</title>
        <authorList>
            <person name="Han C."/>
        </authorList>
    </citation>
    <scope>NUCLEOTIDE SEQUENCE [LARGE SCALE GENOMIC DNA]</scope>
    <source>
        <strain evidence="5 6">NEAU-YY642</strain>
    </source>
</reference>
<keyword evidence="1 5" id="KW-0489">Methyltransferase</keyword>
<dbReference type="PANTHER" id="PTHR43464">
    <property type="entry name" value="METHYLTRANSFERASE"/>
    <property type="match status" value="1"/>
</dbReference>
<dbReference type="Proteomes" id="UP000278673">
    <property type="component" value="Unassembled WGS sequence"/>
</dbReference>
<dbReference type="EMBL" id="RFFJ01000150">
    <property type="protein sequence ID" value="RMI36241.1"/>
    <property type="molecule type" value="Genomic_DNA"/>
</dbReference>
<dbReference type="InterPro" id="IPR013216">
    <property type="entry name" value="Methyltransf_11"/>
</dbReference>
<dbReference type="RefSeq" id="WP_122185645.1">
    <property type="nucleotide sequence ID" value="NZ_RFFJ01000150.1"/>
</dbReference>
<dbReference type="GO" id="GO:0008757">
    <property type="term" value="F:S-adenosylmethionine-dependent methyltransferase activity"/>
    <property type="evidence" value="ECO:0007669"/>
    <property type="project" value="InterPro"/>
</dbReference>
<evidence type="ECO:0000259" key="4">
    <source>
        <dbReference type="Pfam" id="PF08241"/>
    </source>
</evidence>
<dbReference type="GO" id="GO:0032259">
    <property type="term" value="P:methylation"/>
    <property type="evidence" value="ECO:0007669"/>
    <property type="project" value="UniProtKB-KW"/>
</dbReference>
<name>A0A3M2LFE6_9ACTN</name>
<proteinExistence type="predicted"/>
<feature type="domain" description="Methyltransferase type 11" evidence="4">
    <location>
        <begin position="45"/>
        <end position="140"/>
    </location>
</feature>
<dbReference type="InterPro" id="IPR029063">
    <property type="entry name" value="SAM-dependent_MTases_sf"/>
</dbReference>
<evidence type="ECO:0000256" key="3">
    <source>
        <dbReference type="ARBA" id="ARBA00022691"/>
    </source>
</evidence>
<gene>
    <name evidence="5" type="ORF">EBN88_22030</name>
</gene>
<evidence type="ECO:0000256" key="2">
    <source>
        <dbReference type="ARBA" id="ARBA00022679"/>
    </source>
</evidence>
<keyword evidence="3" id="KW-0949">S-adenosyl-L-methionine</keyword>
<dbReference type="Pfam" id="PF08241">
    <property type="entry name" value="Methyltransf_11"/>
    <property type="match status" value="1"/>
</dbReference>